<dbReference type="AlphaFoldDB" id="A0A9E4K2X2"/>
<dbReference type="EMBL" id="JAEPDI010000001">
    <property type="protein sequence ID" value="MCG7938038.1"/>
    <property type="molecule type" value="Genomic_DNA"/>
</dbReference>
<name>A0A9E4K2X2_9GAMM</name>
<accession>A0A9E4K2X2</accession>
<reference evidence="1" key="1">
    <citation type="journal article" date="2021" name="Proc. Natl. Acad. Sci. U.S.A.">
        <title>Global biogeography of chemosynthetic symbionts reveals both localized and globally distributed symbiont groups. .</title>
        <authorList>
            <person name="Osvatic J.T."/>
            <person name="Wilkins L.G.E."/>
            <person name="Leibrecht L."/>
            <person name="Leray M."/>
            <person name="Zauner S."/>
            <person name="Polzin J."/>
            <person name="Camacho Y."/>
            <person name="Gros O."/>
            <person name="van Gils J.A."/>
            <person name="Eisen J.A."/>
            <person name="Petersen J.M."/>
            <person name="Yuen B."/>
        </authorList>
    </citation>
    <scope>NUCLEOTIDE SEQUENCE</scope>
    <source>
        <strain evidence="1">MAGL173</strain>
    </source>
</reference>
<proteinExistence type="predicted"/>
<organism evidence="1 2">
    <name type="scientific">Candidatus Thiodiazotropha lotti</name>
    <dbReference type="NCBI Taxonomy" id="2792787"/>
    <lineage>
        <taxon>Bacteria</taxon>
        <taxon>Pseudomonadati</taxon>
        <taxon>Pseudomonadota</taxon>
        <taxon>Gammaproteobacteria</taxon>
        <taxon>Chromatiales</taxon>
        <taxon>Sedimenticolaceae</taxon>
        <taxon>Candidatus Thiodiazotropha</taxon>
    </lineage>
</organism>
<sequence length="78" mass="8691">MDKIQAGDIHLTGKQVDDETVGEFDGIGNQPTKVSATGLNTLASHYDFVKQGCYLVKSNFRINAFFEQRACNIQRPNQ</sequence>
<evidence type="ECO:0000313" key="2">
    <source>
        <dbReference type="Proteomes" id="UP000886687"/>
    </source>
</evidence>
<dbReference type="Proteomes" id="UP000886687">
    <property type="component" value="Unassembled WGS sequence"/>
</dbReference>
<evidence type="ECO:0000313" key="1">
    <source>
        <dbReference type="EMBL" id="MCG7938038.1"/>
    </source>
</evidence>
<gene>
    <name evidence="1" type="ORF">JAZ04_04155</name>
</gene>
<protein>
    <submittedName>
        <fullName evidence="1">Uncharacterized protein</fullName>
    </submittedName>
</protein>
<comment type="caution">
    <text evidence="1">The sequence shown here is derived from an EMBL/GenBank/DDBJ whole genome shotgun (WGS) entry which is preliminary data.</text>
</comment>